<keyword evidence="2" id="KW-1185">Reference proteome</keyword>
<organism evidence="1 2">
    <name type="scientific">Desulfonema magnum</name>
    <dbReference type="NCBI Taxonomy" id="45655"/>
    <lineage>
        <taxon>Bacteria</taxon>
        <taxon>Pseudomonadati</taxon>
        <taxon>Thermodesulfobacteriota</taxon>
        <taxon>Desulfobacteria</taxon>
        <taxon>Desulfobacterales</taxon>
        <taxon>Desulfococcaceae</taxon>
        <taxon>Desulfonema</taxon>
    </lineage>
</organism>
<dbReference type="Proteomes" id="UP000663722">
    <property type="component" value="Chromosome"/>
</dbReference>
<proteinExistence type="predicted"/>
<reference evidence="1" key="1">
    <citation type="journal article" date="2021" name="Microb. Physiol.">
        <title>Proteogenomic Insights into the Physiology of Marine, Sulfate-Reducing, Filamentous Desulfonema limicola and Desulfonema magnum.</title>
        <authorList>
            <person name="Schnaars V."/>
            <person name="Wohlbrand L."/>
            <person name="Scheve S."/>
            <person name="Hinrichs C."/>
            <person name="Reinhardt R."/>
            <person name="Rabus R."/>
        </authorList>
    </citation>
    <scope>NUCLEOTIDE SEQUENCE</scope>
    <source>
        <strain evidence="1">4be13</strain>
    </source>
</reference>
<protein>
    <recommendedName>
        <fullName evidence="3">B box-type domain-containing protein</fullName>
    </recommendedName>
</protein>
<gene>
    <name evidence="1" type="ORF">dnm_047820</name>
</gene>
<sequence length="55" mass="6127">MGQSISCDLCGRNGEEQYCKTDSSVCLCSNCLKHTEASNEKIKECVERWLLGNVI</sequence>
<dbReference type="KEGG" id="dmm:dnm_047820"/>
<accession>A0A975BPK9</accession>
<dbReference type="AlphaFoldDB" id="A0A975BPK9"/>
<dbReference type="EMBL" id="CP061800">
    <property type="protein sequence ID" value="QTA88735.1"/>
    <property type="molecule type" value="Genomic_DNA"/>
</dbReference>
<evidence type="ECO:0000313" key="2">
    <source>
        <dbReference type="Proteomes" id="UP000663722"/>
    </source>
</evidence>
<evidence type="ECO:0000313" key="1">
    <source>
        <dbReference type="EMBL" id="QTA88735.1"/>
    </source>
</evidence>
<name>A0A975BPK9_9BACT</name>
<evidence type="ECO:0008006" key="3">
    <source>
        <dbReference type="Google" id="ProtNLM"/>
    </source>
</evidence>